<sequence length="775" mass="84833">MPTTVATRRRLPAALRARLLAGLVLLAECLALLIGFAADRAHTAATPSVILLADRMISRVGEQAYSGYDGFTVEEGCTGEVMTTNWIEMPAGMYNLTVAYTGGGDDVEIQFHNSDIEMGCIRLPADTRAVTVQAYVPTAQTQATLVVNTEGSGIQLESIVLEPSQAYGWFRLLRRFFLLLVLDFFAWVWVRRLPFPGGRRGRVTALSLGVITLLATLPFLTSNLVAGHDLPFHLNRIEGLAQGLAGGQFPVRIQPFWLEGNGYAVSVFYGDLFLYIPAALRLLGVPLQTAYQFYVFLASLATAVVSWWCARRMFGDDAAALCVSALYTLSGYRLVDVYTRGAVGEYTALIFLPLVCYGLWQILRQPDGARARPLIWLPAAVGYAGLLQSHLLTTEMAGAFTLLLCLVCVRRVFRRNTFFPLLKVVGAAVAASAWYLVPLFDYMRGDFKVHSAGQYGGVGRMGAFPAQMFGLFFDASPELTATNVDMGTVQEMAIGVGTAVLLAAALFVAVRFLLEEPLAETEHKLLRIGGLGLWFGLLCFWMSSVLFPWHAVESLHPVLARLCTILQYPWRLEGLGTWFWVLAGGCALVLLRRRSSWRLGAGAVLCVVTLVTWGSMSQSYLATDIVENYYSAAALDSVAISGEEYLPADADRYVIADSQTPITVNAEVTDWSRQGVRVELQVTVSQQADGAVTVPLLYYPYYTACDDAGNPLAVDSDPDTWQVRVAVPSGYSGGVTVSFRPPWFWHAAEACSALFLLALAGYAVWLHRRRAPTLC</sequence>
<gene>
    <name evidence="3" type="ORF">H9945_03935</name>
</gene>
<keyword evidence="1" id="KW-0812">Transmembrane</keyword>
<evidence type="ECO:0000313" key="4">
    <source>
        <dbReference type="Proteomes" id="UP000886803"/>
    </source>
</evidence>
<accession>A0A9D2S2L5</accession>
<dbReference type="InterPro" id="IPR018776">
    <property type="entry name" value="Membrane_prot_PTPS-rel_domain"/>
</dbReference>
<feature type="transmembrane region" description="Helical" evidence="1">
    <location>
        <begin position="202"/>
        <end position="221"/>
    </location>
</feature>
<feature type="domain" description="Membrane protein 6-pyruvoyl-tetrahydropterin synthase-related" evidence="2">
    <location>
        <begin position="268"/>
        <end position="440"/>
    </location>
</feature>
<feature type="transmembrane region" description="Helical" evidence="1">
    <location>
        <begin position="420"/>
        <end position="437"/>
    </location>
</feature>
<feature type="transmembrane region" description="Helical" evidence="1">
    <location>
        <begin position="492"/>
        <end position="514"/>
    </location>
</feature>
<protein>
    <recommendedName>
        <fullName evidence="2">Membrane protein 6-pyruvoyl-tetrahydropterin synthase-related domain-containing protein</fullName>
    </recommendedName>
</protein>
<evidence type="ECO:0000313" key="3">
    <source>
        <dbReference type="EMBL" id="HJB41627.1"/>
    </source>
</evidence>
<evidence type="ECO:0000259" key="2">
    <source>
        <dbReference type="Pfam" id="PF10131"/>
    </source>
</evidence>
<reference evidence="3" key="1">
    <citation type="journal article" date="2021" name="PeerJ">
        <title>Extensive microbial diversity within the chicken gut microbiome revealed by metagenomics and culture.</title>
        <authorList>
            <person name="Gilroy R."/>
            <person name="Ravi A."/>
            <person name="Getino M."/>
            <person name="Pursley I."/>
            <person name="Horton D.L."/>
            <person name="Alikhan N.F."/>
            <person name="Baker D."/>
            <person name="Gharbi K."/>
            <person name="Hall N."/>
            <person name="Watson M."/>
            <person name="Adriaenssens E.M."/>
            <person name="Foster-Nyarko E."/>
            <person name="Jarju S."/>
            <person name="Secka A."/>
            <person name="Antonio M."/>
            <person name="Oren A."/>
            <person name="Chaudhuri R.R."/>
            <person name="La Ragione R."/>
            <person name="Hildebrand F."/>
            <person name="Pallen M.J."/>
        </authorList>
    </citation>
    <scope>NUCLEOTIDE SEQUENCE</scope>
    <source>
        <strain evidence="3">ChiBcec8-13705</strain>
    </source>
</reference>
<organism evidence="3 4">
    <name type="scientific">Candidatus Gemmiger avicola</name>
    <dbReference type="NCBI Taxonomy" id="2838605"/>
    <lineage>
        <taxon>Bacteria</taxon>
        <taxon>Bacillati</taxon>
        <taxon>Bacillota</taxon>
        <taxon>Clostridia</taxon>
        <taxon>Eubacteriales</taxon>
        <taxon>Gemmiger</taxon>
    </lineage>
</organism>
<feature type="transmembrane region" description="Helical" evidence="1">
    <location>
        <begin position="743"/>
        <end position="765"/>
    </location>
</feature>
<dbReference type="EMBL" id="DWYG01000057">
    <property type="protein sequence ID" value="HJB41627.1"/>
    <property type="molecule type" value="Genomic_DNA"/>
</dbReference>
<dbReference type="AlphaFoldDB" id="A0A9D2S2L5"/>
<keyword evidence="1" id="KW-1133">Transmembrane helix</keyword>
<keyword evidence="1" id="KW-0472">Membrane</keyword>
<feature type="transmembrane region" description="Helical" evidence="1">
    <location>
        <begin position="291"/>
        <end position="310"/>
    </location>
</feature>
<evidence type="ECO:0000256" key="1">
    <source>
        <dbReference type="SAM" id="Phobius"/>
    </source>
</evidence>
<feature type="transmembrane region" description="Helical" evidence="1">
    <location>
        <begin position="172"/>
        <end position="190"/>
    </location>
</feature>
<feature type="transmembrane region" description="Helical" evidence="1">
    <location>
        <begin position="570"/>
        <end position="590"/>
    </location>
</feature>
<comment type="caution">
    <text evidence="3">The sequence shown here is derived from an EMBL/GenBank/DDBJ whole genome shotgun (WGS) entry which is preliminary data.</text>
</comment>
<feature type="transmembrane region" description="Helical" evidence="1">
    <location>
        <begin position="317"/>
        <end position="335"/>
    </location>
</feature>
<dbReference type="Proteomes" id="UP000886803">
    <property type="component" value="Unassembled WGS sequence"/>
</dbReference>
<dbReference type="Pfam" id="PF10131">
    <property type="entry name" value="PTPS_related"/>
    <property type="match status" value="1"/>
</dbReference>
<reference evidence="3" key="2">
    <citation type="submission" date="2021-04" db="EMBL/GenBank/DDBJ databases">
        <authorList>
            <person name="Gilroy R."/>
        </authorList>
    </citation>
    <scope>NUCLEOTIDE SEQUENCE</scope>
    <source>
        <strain evidence="3">ChiBcec8-13705</strain>
    </source>
</reference>
<feature type="transmembrane region" description="Helical" evidence="1">
    <location>
        <begin position="597"/>
        <end position="616"/>
    </location>
</feature>
<proteinExistence type="predicted"/>
<feature type="transmembrane region" description="Helical" evidence="1">
    <location>
        <begin position="526"/>
        <end position="550"/>
    </location>
</feature>
<feature type="transmembrane region" description="Helical" evidence="1">
    <location>
        <begin position="341"/>
        <end position="362"/>
    </location>
</feature>
<name>A0A9D2S2L5_9FIRM</name>